<gene>
    <name evidence="1" type="ORF">AVDCRST_MAG93-7797</name>
</gene>
<dbReference type="AlphaFoldDB" id="A0A6J4MSQ4"/>
<evidence type="ECO:0000313" key="1">
    <source>
        <dbReference type="EMBL" id="CAA9363496.1"/>
    </source>
</evidence>
<protein>
    <submittedName>
        <fullName evidence="1">Uncharacterized protein</fullName>
    </submittedName>
</protein>
<sequence length="76" mass="8372">MPPLLAMFHAYITGEQSCFPIVVSMWNRVHSQEMVRVILEHERCNRAGRCKPCKPSQTVGFAVNALGIAEPGDSSA</sequence>
<dbReference type="EMBL" id="CADCTR010002627">
    <property type="protein sequence ID" value="CAA9363496.1"/>
    <property type="molecule type" value="Genomic_DNA"/>
</dbReference>
<reference evidence="1" key="1">
    <citation type="submission" date="2020-02" db="EMBL/GenBank/DDBJ databases">
        <authorList>
            <person name="Meier V. D."/>
        </authorList>
    </citation>
    <scope>NUCLEOTIDE SEQUENCE</scope>
    <source>
        <strain evidence="1">AVDCRST_MAG93</strain>
    </source>
</reference>
<proteinExistence type="predicted"/>
<organism evidence="1">
    <name type="scientific">uncultured Chloroflexia bacterium</name>
    <dbReference type="NCBI Taxonomy" id="1672391"/>
    <lineage>
        <taxon>Bacteria</taxon>
        <taxon>Bacillati</taxon>
        <taxon>Chloroflexota</taxon>
        <taxon>Chloroflexia</taxon>
        <taxon>environmental samples</taxon>
    </lineage>
</organism>
<name>A0A6J4MSQ4_9CHLR</name>
<accession>A0A6J4MSQ4</accession>